<dbReference type="OrthoDB" id="4781at2759"/>
<keyword evidence="6" id="KW-0325">Glycoprotein</keyword>
<feature type="compositionally biased region" description="Polar residues" evidence="7">
    <location>
        <begin position="7"/>
        <end position="21"/>
    </location>
</feature>
<feature type="compositionally biased region" description="Low complexity" evidence="7">
    <location>
        <begin position="43"/>
        <end position="58"/>
    </location>
</feature>
<comment type="subcellular location">
    <subcellularLocation>
        <location evidence="1">Membrane</location>
        <topology evidence="1">Single-pass membrane protein</topology>
    </subcellularLocation>
</comment>
<keyword evidence="5 8" id="KW-0472">Membrane</keyword>
<feature type="transmembrane region" description="Helical" evidence="8">
    <location>
        <begin position="336"/>
        <end position="358"/>
    </location>
</feature>
<dbReference type="SUPFAM" id="SSF49854">
    <property type="entry name" value="Spermadhesin, CUB domain"/>
    <property type="match status" value="1"/>
</dbReference>
<dbReference type="GO" id="GO:0005886">
    <property type="term" value="C:plasma membrane"/>
    <property type="evidence" value="ECO:0007669"/>
    <property type="project" value="TreeGrafter"/>
</dbReference>
<proteinExistence type="predicted"/>
<dbReference type="PROSITE" id="PS51212">
    <property type="entry name" value="WSC"/>
    <property type="match status" value="1"/>
</dbReference>
<evidence type="ECO:0000256" key="4">
    <source>
        <dbReference type="ARBA" id="ARBA00022989"/>
    </source>
</evidence>
<feature type="compositionally biased region" description="Acidic residues" evidence="7">
    <location>
        <begin position="270"/>
        <end position="280"/>
    </location>
</feature>
<evidence type="ECO:0000313" key="10">
    <source>
        <dbReference type="EMBL" id="KAJ8380179.1"/>
    </source>
</evidence>
<evidence type="ECO:0000256" key="3">
    <source>
        <dbReference type="ARBA" id="ARBA00022729"/>
    </source>
</evidence>
<evidence type="ECO:0000256" key="2">
    <source>
        <dbReference type="ARBA" id="ARBA00022692"/>
    </source>
</evidence>
<reference evidence="10" key="1">
    <citation type="journal article" date="2023" name="Science">
        <title>Genome structures resolve the early diversification of teleost fishes.</title>
        <authorList>
            <person name="Parey E."/>
            <person name="Louis A."/>
            <person name="Montfort J."/>
            <person name="Bouchez O."/>
            <person name="Roques C."/>
            <person name="Iampietro C."/>
            <person name="Lluch J."/>
            <person name="Castinel A."/>
            <person name="Donnadieu C."/>
            <person name="Desvignes T."/>
            <person name="Floi Bucao C."/>
            <person name="Jouanno E."/>
            <person name="Wen M."/>
            <person name="Mejri S."/>
            <person name="Dirks R."/>
            <person name="Jansen H."/>
            <person name="Henkel C."/>
            <person name="Chen W.J."/>
            <person name="Zahm M."/>
            <person name="Cabau C."/>
            <person name="Klopp C."/>
            <person name="Thompson A.W."/>
            <person name="Robinson-Rechavi M."/>
            <person name="Braasch I."/>
            <person name="Lecointre G."/>
            <person name="Bobe J."/>
            <person name="Postlethwait J.H."/>
            <person name="Berthelot C."/>
            <person name="Roest Crollius H."/>
            <person name="Guiguen Y."/>
        </authorList>
    </citation>
    <scope>NUCLEOTIDE SEQUENCE</scope>
    <source>
        <strain evidence="10">WJC10195</strain>
    </source>
</reference>
<evidence type="ECO:0000256" key="6">
    <source>
        <dbReference type="ARBA" id="ARBA00023180"/>
    </source>
</evidence>
<evidence type="ECO:0000313" key="11">
    <source>
        <dbReference type="Proteomes" id="UP001152622"/>
    </source>
</evidence>
<dbReference type="PANTHER" id="PTHR24269:SF26">
    <property type="entry name" value="KRINGLE-CONTAINING PROTEIN MARKING THE EYE AND THE NOSE"/>
    <property type="match status" value="1"/>
</dbReference>
<evidence type="ECO:0000259" key="9">
    <source>
        <dbReference type="PROSITE" id="PS51212"/>
    </source>
</evidence>
<dbReference type="Proteomes" id="UP001152622">
    <property type="component" value="Chromosome 1"/>
</dbReference>
<gene>
    <name evidence="10" type="ORF">SKAU_G00009570</name>
</gene>
<sequence length="414" mass="44873">MVWLGFSPQQAQHNSRRNVTQPMGRITEAARTRPVFRAGSLASSGTKPSSTPTTPSSTRTEKEAWACTTTAGTQTVTSGLGATSRITTTVSTGNTAIFPPVRCLETWACFKDSGDPPTLTGSSETSNKLTIQNCISLCRKQRYKLAGMESGYACFCGNDPDYRRHGEAASTECNHVCFGDHTQPAAETDALSSLTHGWAPVAGRTWWELLNGYTNQVVARFDGRNPPRDTINVTVDFVILYFYSDRTNQAQGFAVQYQALKGPGRRLADEDAAEEEEDAGTVEPPYEGVTEKSNGSLDSRSSQILYVITSSPGKPDHNMPGQWLGHSRTSGPSAIWTIYTLAALLTLTVIAMVAKLLLHITVKSPTIPSISGSEACGQSPASEPWIIFYRPSTISFFKKKLKNHHGDLSPLVGN</sequence>
<keyword evidence="3" id="KW-0732">Signal</keyword>
<keyword evidence="4 8" id="KW-1133">Transmembrane helix</keyword>
<comment type="caution">
    <text evidence="10">The sequence shown here is derived from an EMBL/GenBank/DDBJ whole genome shotgun (WGS) entry which is preliminary data.</text>
</comment>
<dbReference type="InterPro" id="IPR035914">
    <property type="entry name" value="Sperma_CUB_dom_sf"/>
</dbReference>
<accession>A0A9Q1G9Q0</accession>
<name>A0A9Q1G9Q0_SYNKA</name>
<evidence type="ECO:0000256" key="1">
    <source>
        <dbReference type="ARBA" id="ARBA00004167"/>
    </source>
</evidence>
<keyword evidence="2 8" id="KW-0812">Transmembrane</keyword>
<feature type="region of interest" description="Disordered" evidence="7">
    <location>
        <begin position="266"/>
        <end position="297"/>
    </location>
</feature>
<evidence type="ECO:0000256" key="7">
    <source>
        <dbReference type="SAM" id="MobiDB-lite"/>
    </source>
</evidence>
<keyword evidence="11" id="KW-1185">Reference proteome</keyword>
<dbReference type="EMBL" id="JAINUF010000001">
    <property type="protein sequence ID" value="KAJ8380179.1"/>
    <property type="molecule type" value="Genomic_DNA"/>
</dbReference>
<dbReference type="PANTHER" id="PTHR24269">
    <property type="entry name" value="KREMEN PROTEIN"/>
    <property type="match status" value="1"/>
</dbReference>
<dbReference type="Pfam" id="PF01822">
    <property type="entry name" value="WSC"/>
    <property type="match status" value="1"/>
</dbReference>
<evidence type="ECO:0000256" key="8">
    <source>
        <dbReference type="SAM" id="Phobius"/>
    </source>
</evidence>
<dbReference type="InterPro" id="IPR051836">
    <property type="entry name" value="Kremen_rcpt"/>
</dbReference>
<organism evidence="10 11">
    <name type="scientific">Synaphobranchus kaupii</name>
    <name type="common">Kaup's arrowtooth eel</name>
    <dbReference type="NCBI Taxonomy" id="118154"/>
    <lineage>
        <taxon>Eukaryota</taxon>
        <taxon>Metazoa</taxon>
        <taxon>Chordata</taxon>
        <taxon>Craniata</taxon>
        <taxon>Vertebrata</taxon>
        <taxon>Euteleostomi</taxon>
        <taxon>Actinopterygii</taxon>
        <taxon>Neopterygii</taxon>
        <taxon>Teleostei</taxon>
        <taxon>Anguilliformes</taxon>
        <taxon>Synaphobranchidae</taxon>
        <taxon>Synaphobranchus</taxon>
    </lineage>
</organism>
<feature type="domain" description="WSC" evidence="9">
    <location>
        <begin position="103"/>
        <end position="197"/>
    </location>
</feature>
<evidence type="ECO:0000256" key="5">
    <source>
        <dbReference type="ARBA" id="ARBA00023136"/>
    </source>
</evidence>
<feature type="region of interest" description="Disordered" evidence="7">
    <location>
        <begin position="1"/>
        <end position="64"/>
    </location>
</feature>
<dbReference type="InterPro" id="IPR002889">
    <property type="entry name" value="WSC_carb-bd"/>
</dbReference>
<protein>
    <recommendedName>
        <fullName evidence="9">WSC domain-containing protein</fullName>
    </recommendedName>
</protein>
<dbReference type="AlphaFoldDB" id="A0A9Q1G9Q0"/>